<reference evidence="1" key="1">
    <citation type="submission" date="2023-05" db="EMBL/GenBank/DDBJ databases">
        <title>Nepenthes gracilis genome sequencing.</title>
        <authorList>
            <person name="Fukushima K."/>
        </authorList>
    </citation>
    <scope>NUCLEOTIDE SEQUENCE</scope>
    <source>
        <strain evidence="1">SING2019-196</strain>
    </source>
</reference>
<proteinExistence type="predicted"/>
<accession>A0AAD3XJ55</accession>
<organism evidence="1 2">
    <name type="scientific">Nepenthes gracilis</name>
    <name type="common">Slender pitcher plant</name>
    <dbReference type="NCBI Taxonomy" id="150966"/>
    <lineage>
        <taxon>Eukaryota</taxon>
        <taxon>Viridiplantae</taxon>
        <taxon>Streptophyta</taxon>
        <taxon>Embryophyta</taxon>
        <taxon>Tracheophyta</taxon>
        <taxon>Spermatophyta</taxon>
        <taxon>Magnoliopsida</taxon>
        <taxon>eudicotyledons</taxon>
        <taxon>Gunneridae</taxon>
        <taxon>Pentapetalae</taxon>
        <taxon>Caryophyllales</taxon>
        <taxon>Nepenthaceae</taxon>
        <taxon>Nepenthes</taxon>
    </lineage>
</organism>
<evidence type="ECO:0000313" key="2">
    <source>
        <dbReference type="Proteomes" id="UP001279734"/>
    </source>
</evidence>
<name>A0AAD3XJ55_NEPGR</name>
<dbReference type="EMBL" id="BSYO01000006">
    <property type="protein sequence ID" value="GMH06345.1"/>
    <property type="molecule type" value="Genomic_DNA"/>
</dbReference>
<keyword evidence="2" id="KW-1185">Reference proteome</keyword>
<comment type="caution">
    <text evidence="1">The sequence shown here is derived from an EMBL/GenBank/DDBJ whole genome shotgun (WGS) entry which is preliminary data.</text>
</comment>
<sequence length="87" mass="9909">MPKTGAEELRSIMDKSGPEVRMWLRANVLEITGANRELRSLEALWVVVEDDSTLARFYFRSPMGEAAEPEQTTGHFFLSTRNLHSRA</sequence>
<gene>
    <name evidence="1" type="ORF">Nepgr_008185</name>
</gene>
<protein>
    <submittedName>
        <fullName evidence="1">Uncharacterized protein</fullName>
    </submittedName>
</protein>
<dbReference type="Proteomes" id="UP001279734">
    <property type="component" value="Unassembled WGS sequence"/>
</dbReference>
<dbReference type="AlphaFoldDB" id="A0AAD3XJ55"/>
<evidence type="ECO:0000313" key="1">
    <source>
        <dbReference type="EMBL" id="GMH06345.1"/>
    </source>
</evidence>